<dbReference type="SFLD" id="SFLDF00027">
    <property type="entry name" value="p-type_atpase"/>
    <property type="match status" value="1"/>
</dbReference>
<dbReference type="Gene3D" id="3.40.50.1000">
    <property type="entry name" value="HAD superfamily/HAD-like"/>
    <property type="match status" value="1"/>
</dbReference>
<keyword evidence="9 11" id="KW-1133">Transmembrane helix</keyword>
<dbReference type="Pfam" id="PF13246">
    <property type="entry name" value="Cation_ATPase"/>
    <property type="match status" value="1"/>
</dbReference>
<feature type="transmembrane region" description="Helical" evidence="11">
    <location>
        <begin position="405"/>
        <end position="422"/>
    </location>
</feature>
<protein>
    <submittedName>
        <fullName evidence="13">Haloacid dehalogenase</fullName>
    </submittedName>
</protein>
<dbReference type="PRINTS" id="PR00120">
    <property type="entry name" value="HATPASE"/>
</dbReference>
<dbReference type="GO" id="GO:0012505">
    <property type="term" value="C:endomembrane system"/>
    <property type="evidence" value="ECO:0007669"/>
    <property type="project" value="UniProtKB-SubCell"/>
</dbReference>
<dbReference type="NCBIfam" id="TIGR01494">
    <property type="entry name" value="ATPase_P-type"/>
    <property type="match status" value="3"/>
</dbReference>
<dbReference type="PROSITE" id="PS00154">
    <property type="entry name" value="ATPASE_E1_E2"/>
    <property type="match status" value="1"/>
</dbReference>
<dbReference type="Pfam" id="PF00122">
    <property type="entry name" value="E1-E2_ATPase"/>
    <property type="match status" value="1"/>
</dbReference>
<dbReference type="GO" id="GO:0005886">
    <property type="term" value="C:plasma membrane"/>
    <property type="evidence" value="ECO:0007669"/>
    <property type="project" value="TreeGrafter"/>
</dbReference>
<feature type="domain" description="Cation-transporting P-type ATPase N-terminal" evidence="12">
    <location>
        <begin position="123"/>
        <end position="197"/>
    </location>
</feature>
<dbReference type="InterPro" id="IPR036412">
    <property type="entry name" value="HAD-like_sf"/>
</dbReference>
<dbReference type="RefSeq" id="WP_095131844.1">
    <property type="nucleotide sequence ID" value="NZ_NIBG01000003.1"/>
</dbReference>
<organism evidence="13 14">
    <name type="scientific">Anaeromicrobium sediminis</name>
    <dbReference type="NCBI Taxonomy" id="1478221"/>
    <lineage>
        <taxon>Bacteria</taxon>
        <taxon>Bacillati</taxon>
        <taxon>Bacillota</taxon>
        <taxon>Clostridia</taxon>
        <taxon>Peptostreptococcales</taxon>
        <taxon>Thermotaleaceae</taxon>
        <taxon>Anaeromicrobium</taxon>
    </lineage>
</organism>
<dbReference type="Gene3D" id="1.20.1110.10">
    <property type="entry name" value="Calcium-transporting ATPase, transmembrane domain"/>
    <property type="match status" value="1"/>
</dbReference>
<dbReference type="Proteomes" id="UP000216024">
    <property type="component" value="Unassembled WGS sequence"/>
</dbReference>
<comment type="caution">
    <text evidence="13">The sequence shown here is derived from an EMBL/GenBank/DDBJ whole genome shotgun (WGS) entry which is preliminary data.</text>
</comment>
<dbReference type="InterPro" id="IPR018303">
    <property type="entry name" value="ATPase_P-typ_P_site"/>
</dbReference>
<keyword evidence="7" id="KW-0460">Magnesium</keyword>
<dbReference type="SUPFAM" id="SSF81665">
    <property type="entry name" value="Calcium ATPase, transmembrane domain M"/>
    <property type="match status" value="1"/>
</dbReference>
<dbReference type="PANTHER" id="PTHR24093:SF506">
    <property type="entry name" value="CATION-TRANSPORTING ATPASE PMA1"/>
    <property type="match status" value="1"/>
</dbReference>
<dbReference type="SMART" id="SM00831">
    <property type="entry name" value="Cation_ATPase_N"/>
    <property type="match status" value="1"/>
</dbReference>
<dbReference type="EMBL" id="NIBG01000003">
    <property type="protein sequence ID" value="PAB60381.1"/>
    <property type="molecule type" value="Genomic_DNA"/>
</dbReference>
<dbReference type="Gene3D" id="2.70.150.10">
    <property type="entry name" value="Calcium-transporting ATPase, cytoplasmic transduction domain A"/>
    <property type="match status" value="1"/>
</dbReference>
<feature type="transmembrane region" description="Helical" evidence="11">
    <location>
        <begin position="938"/>
        <end position="958"/>
    </location>
</feature>
<dbReference type="AlphaFoldDB" id="A0A267MLB3"/>
<dbReference type="InterPro" id="IPR023298">
    <property type="entry name" value="ATPase_P-typ_TM_dom_sf"/>
</dbReference>
<evidence type="ECO:0000256" key="5">
    <source>
        <dbReference type="ARBA" id="ARBA00022741"/>
    </source>
</evidence>
<dbReference type="InterPro" id="IPR004014">
    <property type="entry name" value="ATPase_P-typ_cation-transptr_N"/>
</dbReference>
<feature type="transmembrane region" description="Helical" evidence="11">
    <location>
        <begin position="806"/>
        <end position="824"/>
    </location>
</feature>
<keyword evidence="14" id="KW-1185">Reference proteome</keyword>
<evidence type="ECO:0000256" key="10">
    <source>
        <dbReference type="ARBA" id="ARBA00023136"/>
    </source>
</evidence>
<dbReference type="InterPro" id="IPR001757">
    <property type="entry name" value="P_typ_ATPase"/>
</dbReference>
<keyword evidence="8" id="KW-1278">Translocase</keyword>
<keyword evidence="4" id="KW-0479">Metal-binding</keyword>
<dbReference type="GO" id="GO:0005388">
    <property type="term" value="F:P-type calcium transporter activity"/>
    <property type="evidence" value="ECO:0007669"/>
    <property type="project" value="TreeGrafter"/>
</dbReference>
<dbReference type="InterPro" id="IPR059000">
    <property type="entry name" value="ATPase_P-type_domA"/>
</dbReference>
<evidence type="ECO:0000256" key="9">
    <source>
        <dbReference type="ARBA" id="ARBA00022989"/>
    </source>
</evidence>
<dbReference type="SUPFAM" id="SSF56784">
    <property type="entry name" value="HAD-like"/>
    <property type="match status" value="1"/>
</dbReference>
<evidence type="ECO:0000256" key="3">
    <source>
        <dbReference type="ARBA" id="ARBA00022692"/>
    </source>
</evidence>
<dbReference type="GO" id="GO:0016887">
    <property type="term" value="F:ATP hydrolysis activity"/>
    <property type="evidence" value="ECO:0007669"/>
    <property type="project" value="InterPro"/>
</dbReference>
<dbReference type="OrthoDB" id="9760364at2"/>
<dbReference type="Gene3D" id="3.40.1110.10">
    <property type="entry name" value="Calcium-transporting ATPase, cytoplasmic domain N"/>
    <property type="match status" value="1"/>
</dbReference>
<reference evidence="13 14" key="1">
    <citation type="submission" date="2017-06" db="EMBL/GenBank/DDBJ databases">
        <title>Draft genome sequence of anaerobic fermentative bacterium Anaeromicrobium sediminis DY2726D isolated from West Pacific Ocean sediments.</title>
        <authorList>
            <person name="Zeng X."/>
        </authorList>
    </citation>
    <scope>NUCLEOTIDE SEQUENCE [LARGE SCALE GENOMIC DNA]</scope>
    <source>
        <strain evidence="13 14">DY2726D</strain>
    </source>
</reference>
<evidence type="ECO:0000313" key="13">
    <source>
        <dbReference type="EMBL" id="PAB60381.1"/>
    </source>
</evidence>
<evidence type="ECO:0000256" key="4">
    <source>
        <dbReference type="ARBA" id="ARBA00022723"/>
    </source>
</evidence>
<evidence type="ECO:0000256" key="2">
    <source>
        <dbReference type="ARBA" id="ARBA00022553"/>
    </source>
</evidence>
<proteinExistence type="predicted"/>
<dbReference type="InterPro" id="IPR023299">
    <property type="entry name" value="ATPase_P-typ_cyto_dom_N"/>
</dbReference>
<dbReference type="InterPro" id="IPR008250">
    <property type="entry name" value="ATPase_P-typ_transduc_dom_A_sf"/>
</dbReference>
<keyword evidence="3 11" id="KW-0812">Transmembrane</keyword>
<evidence type="ECO:0000259" key="12">
    <source>
        <dbReference type="SMART" id="SM00831"/>
    </source>
</evidence>
<dbReference type="InterPro" id="IPR006068">
    <property type="entry name" value="ATPase_P-typ_cation-transptr_C"/>
</dbReference>
<gene>
    <name evidence="13" type="ORF">CCE28_05660</name>
</gene>
<evidence type="ECO:0000313" key="14">
    <source>
        <dbReference type="Proteomes" id="UP000216024"/>
    </source>
</evidence>
<dbReference type="Pfam" id="PF00690">
    <property type="entry name" value="Cation_ATPase_N"/>
    <property type="match status" value="1"/>
</dbReference>
<dbReference type="GO" id="GO:0005524">
    <property type="term" value="F:ATP binding"/>
    <property type="evidence" value="ECO:0007669"/>
    <property type="project" value="UniProtKB-KW"/>
</dbReference>
<dbReference type="FunFam" id="3.40.50.1000:FF:000083">
    <property type="entry name" value="Sodium/potassium-transporting ATPase subunit alpha"/>
    <property type="match status" value="1"/>
</dbReference>
<keyword evidence="10 11" id="KW-0472">Membrane</keyword>
<keyword evidence="5" id="KW-0547">Nucleotide-binding</keyword>
<evidence type="ECO:0000256" key="8">
    <source>
        <dbReference type="ARBA" id="ARBA00022967"/>
    </source>
</evidence>
<dbReference type="SFLD" id="SFLDG00002">
    <property type="entry name" value="C1.7:_P-type_atpase_like"/>
    <property type="match status" value="1"/>
</dbReference>
<dbReference type="SFLD" id="SFLDS00003">
    <property type="entry name" value="Haloacid_Dehalogenase"/>
    <property type="match status" value="1"/>
</dbReference>
<evidence type="ECO:0000256" key="11">
    <source>
        <dbReference type="SAM" id="Phobius"/>
    </source>
</evidence>
<sequence>MFQALKNINKYDDDILYKRIRIPIQSIYRNESLAKKTSNFTLSLDGVKYSKANPLTSKILIVFDEELTNENLLKKEIYKFITKATAVHNSNVISIEVTNSKKEFPSNSKSDFISTKNINNQTCYHALSKEHIEKVLKSNYTEGLNNFSIEQKQKEFGLNVIYEKEEKSLFSRFIESLKDPIIKILLGSGVVSLLLGQIPEAIALGGIILFQSAIGAIEQHKSDNSLDSLKDMLVHKAKVIRNGKQQEIDSKYLVPGDIIIVESGDKIPADARIIECKDLKTSESSLTGESTSVIKSSLICDKNTDLGSMTNILFMGTNVLSGRGKAVVISTGRNTEIGKIASMLDSIENEETPLQRKSEKFINKLIKIYLGFFAVAGGIALLSGMTFAQVLMMGVTFFLGSIPEGFPVMVTTCMALSVHRMAKKNAVVRKLNSVETLGCADVICCDKTGTLTMNEMTVRKIYVDSCLYNVSGSGYKPSGEITPINGNPKGKSSLENLLKTGVLCNNSLLLKSGDKWEVQGDPTEGALLTAAYKMNINVDNLRNINTMVQEIPFDSNRRFMTTVMEYDMEKVAYCKGALDTIIEKCTMIYEDGKERLFTSKDKEKIQSICDKMADDALRVLAFAYKKVEEDNSNFDNGFVFIGFVGMEDPPREGVNESIQKCFKAGIKVVMITGDHMRTASAIGKQLGLLTNGLVVSGAEVDNMTDSELDSKINHIQVFARTTPKQKHRIVKALKRCGHIVAMTGDGVNDAPAIKEAHIGIAMGMNGSDVARDAACITLVDDNFSTIVTAIEEGRGVSNNIGSTMKYLFSGAIGEMFSIFLSFVFRTPAPLIAMQMIWINLLSETLLGSSLSVELPSEDVMNYPPVDKNAPLIDRTLRNSILRKGIVIGVSTFAIFKGALLLGVGLNKARTLALSNFVFNQVVNVYTCRKNKKNFNNKYLNRMALITVALLMGIIYIPVFNNFFGTVPLDPLSWVAVLGTTALSGI</sequence>
<dbReference type="GO" id="GO:0046872">
    <property type="term" value="F:metal ion binding"/>
    <property type="evidence" value="ECO:0007669"/>
    <property type="project" value="UniProtKB-KW"/>
</dbReference>
<dbReference type="SUPFAM" id="SSF81660">
    <property type="entry name" value="Metal cation-transporting ATPase, ATP-binding domain N"/>
    <property type="match status" value="1"/>
</dbReference>
<dbReference type="InterPro" id="IPR044492">
    <property type="entry name" value="P_typ_ATPase_HD_dom"/>
</dbReference>
<evidence type="ECO:0000256" key="6">
    <source>
        <dbReference type="ARBA" id="ARBA00022840"/>
    </source>
</evidence>
<evidence type="ECO:0000256" key="1">
    <source>
        <dbReference type="ARBA" id="ARBA00004127"/>
    </source>
</evidence>
<feature type="transmembrane region" description="Helical" evidence="11">
    <location>
        <begin position="366"/>
        <end position="399"/>
    </location>
</feature>
<evidence type="ECO:0000256" key="7">
    <source>
        <dbReference type="ARBA" id="ARBA00022842"/>
    </source>
</evidence>
<dbReference type="Pfam" id="PF00689">
    <property type="entry name" value="Cation_ATPase_C"/>
    <property type="match status" value="1"/>
</dbReference>
<keyword evidence="2" id="KW-0597">Phosphoprotein</keyword>
<dbReference type="SUPFAM" id="SSF81653">
    <property type="entry name" value="Calcium ATPase, transduction domain A"/>
    <property type="match status" value="1"/>
</dbReference>
<dbReference type="FunFam" id="2.70.150.10:FF:000160">
    <property type="entry name" value="Sarcoplasmic/endoplasmic reticulum calcium ATPase 1"/>
    <property type="match status" value="1"/>
</dbReference>
<comment type="subcellular location">
    <subcellularLocation>
        <location evidence="1">Endomembrane system</location>
        <topology evidence="1">Multi-pass membrane protein</topology>
    </subcellularLocation>
</comment>
<name>A0A267MLB3_9FIRM</name>
<dbReference type="InterPro" id="IPR023214">
    <property type="entry name" value="HAD_sf"/>
</dbReference>
<feature type="transmembrane region" description="Helical" evidence="11">
    <location>
        <begin position="885"/>
        <end position="905"/>
    </location>
</feature>
<dbReference type="PANTHER" id="PTHR24093">
    <property type="entry name" value="CATION TRANSPORTING ATPASE"/>
    <property type="match status" value="1"/>
</dbReference>
<keyword evidence="6" id="KW-0067">ATP-binding</keyword>
<accession>A0A267MLB3</accession>
<dbReference type="PRINTS" id="PR00119">
    <property type="entry name" value="CATATPASE"/>
</dbReference>